<dbReference type="EMBL" id="MT141520">
    <property type="protein sequence ID" value="QJA64489.1"/>
    <property type="molecule type" value="Genomic_DNA"/>
</dbReference>
<reference evidence="1" key="1">
    <citation type="submission" date="2020-03" db="EMBL/GenBank/DDBJ databases">
        <title>The deep terrestrial virosphere.</title>
        <authorList>
            <person name="Holmfeldt K."/>
            <person name="Nilsson E."/>
            <person name="Simone D."/>
            <person name="Lopez-Fernandez M."/>
            <person name="Wu X."/>
            <person name="de Brujin I."/>
            <person name="Lundin D."/>
            <person name="Andersson A."/>
            <person name="Bertilsson S."/>
            <person name="Dopson M."/>
        </authorList>
    </citation>
    <scope>NUCLEOTIDE SEQUENCE</scope>
    <source>
        <strain evidence="1">MM415B00496</strain>
    </source>
</reference>
<protein>
    <submittedName>
        <fullName evidence="1">Uncharacterized protein</fullName>
    </submittedName>
</protein>
<organism evidence="1">
    <name type="scientific">viral metagenome</name>
    <dbReference type="NCBI Taxonomy" id="1070528"/>
    <lineage>
        <taxon>unclassified sequences</taxon>
        <taxon>metagenomes</taxon>
        <taxon>organismal metagenomes</taxon>
    </lineage>
</organism>
<proteinExistence type="predicted"/>
<dbReference type="AlphaFoldDB" id="A0A6M3J3E4"/>
<accession>A0A6M3J3E4</accession>
<sequence length="59" mass="6299">MSATETFTINLGEKSVTVDVQVLGPAETEPTAPTDFTKVRQLDLGILGTLYVYAKIAIA</sequence>
<gene>
    <name evidence="1" type="ORF">MM415B00496_0047</name>
</gene>
<name>A0A6M3J3E4_9ZZZZ</name>
<evidence type="ECO:0000313" key="1">
    <source>
        <dbReference type="EMBL" id="QJA64489.1"/>
    </source>
</evidence>